<protein>
    <submittedName>
        <fullName evidence="1">Uncharacterized protein</fullName>
    </submittedName>
</protein>
<organism evidence="1">
    <name type="scientific">bioreactor metagenome</name>
    <dbReference type="NCBI Taxonomy" id="1076179"/>
    <lineage>
        <taxon>unclassified sequences</taxon>
        <taxon>metagenomes</taxon>
        <taxon>ecological metagenomes</taxon>
    </lineage>
</organism>
<name>A0A645HEU7_9ZZZZ</name>
<gene>
    <name evidence="1" type="ORF">SDC9_181716</name>
</gene>
<proteinExistence type="predicted"/>
<dbReference type="AlphaFoldDB" id="A0A645HEU7"/>
<comment type="caution">
    <text evidence="1">The sequence shown here is derived from an EMBL/GenBank/DDBJ whole genome shotgun (WGS) entry which is preliminary data.</text>
</comment>
<reference evidence="1" key="1">
    <citation type="submission" date="2019-08" db="EMBL/GenBank/DDBJ databases">
        <authorList>
            <person name="Kucharzyk K."/>
            <person name="Murdoch R.W."/>
            <person name="Higgins S."/>
            <person name="Loffler F."/>
        </authorList>
    </citation>
    <scope>NUCLEOTIDE SEQUENCE</scope>
</reference>
<accession>A0A645HEU7</accession>
<evidence type="ECO:0000313" key="1">
    <source>
        <dbReference type="EMBL" id="MPN34223.1"/>
    </source>
</evidence>
<sequence length="84" mass="9385">MAHRPEPAFIGTVSDSHDGGTFSKPVPFKYAGTHILLTSGVQLNVQSVPARYHKFDAPKPFSYLRKGSEKEYHYRRDADYAVGS</sequence>
<dbReference type="EMBL" id="VSSQ01087143">
    <property type="protein sequence ID" value="MPN34223.1"/>
    <property type="molecule type" value="Genomic_DNA"/>
</dbReference>